<proteinExistence type="predicted"/>
<reference evidence="1" key="1">
    <citation type="submission" date="2022-04" db="EMBL/GenBank/DDBJ databases">
        <title>Carnegiea gigantea Genome sequencing and assembly v2.</title>
        <authorList>
            <person name="Copetti D."/>
            <person name="Sanderson M.J."/>
            <person name="Burquez A."/>
            <person name="Wojciechowski M.F."/>
        </authorList>
    </citation>
    <scope>NUCLEOTIDE SEQUENCE</scope>
    <source>
        <strain evidence="1">SGP5-SGP5p</strain>
        <tissue evidence="1">Aerial part</tissue>
    </source>
</reference>
<protein>
    <submittedName>
        <fullName evidence="1">Uncharacterized protein</fullName>
    </submittedName>
</protein>
<sequence length="350" mass="39222">MKRHVFSPRGASQEAHLFKRNRCPSSPCAALYSLKRQDERVCLLTHQPPRSNRPCQPPPCNRHAQRACLFSQPSHSCKEICACWAGALLRGTFKRRVPWGRNHPARVVGQLAAQGMSSCLHTQLRWCLAEVAPRATQLVRLIQSHMDFDEGFIPYLSLSNPTQYAAYGSRSIPRVLDDVAHHRSSHHHRYWTSSHNSQVCTTIGTGRCYTMLGLIVPSTTIGAWCCRTTSMVILFMPQGQTFTRCSVEKSTMTMLHVTQSQPKAIPLNPVTTKGYVLCDPVMTHGQNQLHWQVGHMNDPGSDKTRSDANCHGVKFGQLFCPDSHRAAIKSTTQPSLLIAHLKRLNTIQVN</sequence>
<dbReference type="EMBL" id="JAKOGI010000362">
    <property type="protein sequence ID" value="KAJ8436150.1"/>
    <property type="molecule type" value="Genomic_DNA"/>
</dbReference>
<evidence type="ECO:0000313" key="2">
    <source>
        <dbReference type="Proteomes" id="UP001153076"/>
    </source>
</evidence>
<name>A0A9Q1K496_9CARY</name>
<keyword evidence="2" id="KW-1185">Reference proteome</keyword>
<comment type="caution">
    <text evidence="1">The sequence shown here is derived from an EMBL/GenBank/DDBJ whole genome shotgun (WGS) entry which is preliminary data.</text>
</comment>
<organism evidence="1 2">
    <name type="scientific">Carnegiea gigantea</name>
    <dbReference type="NCBI Taxonomy" id="171969"/>
    <lineage>
        <taxon>Eukaryota</taxon>
        <taxon>Viridiplantae</taxon>
        <taxon>Streptophyta</taxon>
        <taxon>Embryophyta</taxon>
        <taxon>Tracheophyta</taxon>
        <taxon>Spermatophyta</taxon>
        <taxon>Magnoliopsida</taxon>
        <taxon>eudicotyledons</taxon>
        <taxon>Gunneridae</taxon>
        <taxon>Pentapetalae</taxon>
        <taxon>Caryophyllales</taxon>
        <taxon>Cactineae</taxon>
        <taxon>Cactaceae</taxon>
        <taxon>Cactoideae</taxon>
        <taxon>Echinocereeae</taxon>
        <taxon>Carnegiea</taxon>
    </lineage>
</organism>
<accession>A0A9Q1K496</accession>
<gene>
    <name evidence="1" type="ORF">Cgig2_029762</name>
</gene>
<dbReference type="Proteomes" id="UP001153076">
    <property type="component" value="Unassembled WGS sequence"/>
</dbReference>
<dbReference type="AlphaFoldDB" id="A0A9Q1K496"/>
<evidence type="ECO:0000313" key="1">
    <source>
        <dbReference type="EMBL" id="KAJ8436150.1"/>
    </source>
</evidence>